<dbReference type="Pfam" id="PF00852">
    <property type="entry name" value="Glyco_transf_10"/>
    <property type="match status" value="1"/>
</dbReference>
<reference evidence="15" key="1">
    <citation type="submission" date="2021-11" db="EMBL/GenBank/DDBJ databases">
        <authorList>
            <person name="Schell T."/>
        </authorList>
    </citation>
    <scope>NUCLEOTIDE SEQUENCE</scope>
    <source>
        <strain evidence="15">M5</strain>
    </source>
</reference>
<feature type="transmembrane region" description="Helical" evidence="12">
    <location>
        <begin position="31"/>
        <end position="52"/>
    </location>
</feature>
<evidence type="ECO:0000256" key="6">
    <source>
        <dbReference type="ARBA" id="ARBA00022692"/>
    </source>
</evidence>
<keyword evidence="11" id="KW-0325">Glycoprotein</keyword>
<gene>
    <name evidence="15" type="ORF">DGAL_LOCUS12434</name>
</gene>
<dbReference type="AlphaFoldDB" id="A0A8J2S0C8"/>
<dbReference type="InterPro" id="IPR038577">
    <property type="entry name" value="GT10-like_C_sf"/>
</dbReference>
<dbReference type="InterPro" id="IPR031481">
    <property type="entry name" value="Glyco_tran_10_N"/>
</dbReference>
<dbReference type="GO" id="GO:0032580">
    <property type="term" value="C:Golgi cisterna membrane"/>
    <property type="evidence" value="ECO:0007669"/>
    <property type="project" value="UniProtKB-SubCell"/>
</dbReference>
<evidence type="ECO:0000256" key="9">
    <source>
        <dbReference type="ARBA" id="ARBA00023034"/>
    </source>
</evidence>
<dbReference type="PANTHER" id="PTHR48438">
    <property type="entry name" value="ALPHA-(1,3)-FUCOSYLTRANSFERASE C-RELATED"/>
    <property type="match status" value="1"/>
</dbReference>
<keyword evidence="9 12" id="KW-0333">Golgi apparatus</keyword>
<protein>
    <recommendedName>
        <fullName evidence="12">Fucosyltransferase</fullName>
        <ecNumber evidence="12">2.4.1.-</ecNumber>
    </recommendedName>
</protein>
<proteinExistence type="inferred from homology"/>
<comment type="pathway">
    <text evidence="2">Protein modification; protein glycosylation.</text>
</comment>
<sequence length="423" mass="49283">MTYYRHWTVIERLSSLLSSKQTNCPSRIPSYWMVSSFFITIVFLYYLLLAYWDHKLLFHQSQQQAALIINPCTTVRPKIIILYWTKYFRTIDFEYGLGRTPFARCNSSRGDPICLTTMDRGLLNESDAIIFHARDMKENDLPQPEWRLPHQNFVFFFHESPAHTDLNMLKLPVFRNYFNRTMTYRRDSDVVDLHPYGRIKCIDPSPSCFDFPKLNGTPVEEIPTVPFSMDLKLKNKTVAWLVSNCRTDSQRESLVRNLSLFIPVDIYGFCGNGSHHCPASGAECDRFLGQNYRFYLSFENSLCPDYITEKLYRPMAHDSVPVVYGGSDYSSYLPAGSYVDAMDFHSPQNLAEHLKKRMSDDELYLKHFRWRKKYVVDPAPVDGMCQLCRLLSDTKTESKTYPDIAEWWHGGHHTCLTPPPSLV</sequence>
<name>A0A8J2S0C8_9CRUS</name>
<dbReference type="Gene3D" id="3.40.50.11660">
    <property type="entry name" value="Glycosyl transferase family 10, C-terminal domain"/>
    <property type="match status" value="1"/>
</dbReference>
<dbReference type="Proteomes" id="UP000789390">
    <property type="component" value="Unassembled WGS sequence"/>
</dbReference>
<evidence type="ECO:0000313" key="16">
    <source>
        <dbReference type="Proteomes" id="UP000789390"/>
    </source>
</evidence>
<dbReference type="EC" id="2.4.1.-" evidence="12"/>
<keyword evidence="16" id="KW-1185">Reference proteome</keyword>
<dbReference type="SUPFAM" id="SSF53756">
    <property type="entry name" value="UDP-Glycosyltransferase/glycogen phosphorylase"/>
    <property type="match status" value="1"/>
</dbReference>
<keyword evidence="5 12" id="KW-0808">Transferase</keyword>
<comment type="caution">
    <text evidence="15">The sequence shown here is derived from an EMBL/GenBank/DDBJ whole genome shotgun (WGS) entry which is preliminary data.</text>
</comment>
<feature type="domain" description="Fucosyltransferase C-terminal" evidence="13">
    <location>
        <begin position="232"/>
        <end position="407"/>
    </location>
</feature>
<feature type="domain" description="Fucosyltransferase N-terminal" evidence="14">
    <location>
        <begin position="78"/>
        <end position="191"/>
    </location>
</feature>
<evidence type="ECO:0000256" key="8">
    <source>
        <dbReference type="ARBA" id="ARBA00022989"/>
    </source>
</evidence>
<evidence type="ECO:0000256" key="7">
    <source>
        <dbReference type="ARBA" id="ARBA00022968"/>
    </source>
</evidence>
<dbReference type="EMBL" id="CAKKLH010000290">
    <property type="protein sequence ID" value="CAH0108974.1"/>
    <property type="molecule type" value="Genomic_DNA"/>
</dbReference>
<keyword evidence="7" id="KW-0735">Signal-anchor</keyword>
<dbReference type="OrthoDB" id="6334970at2759"/>
<dbReference type="UniPathway" id="UPA00378"/>
<evidence type="ECO:0000256" key="3">
    <source>
        <dbReference type="ARBA" id="ARBA00008919"/>
    </source>
</evidence>
<evidence type="ECO:0000256" key="1">
    <source>
        <dbReference type="ARBA" id="ARBA00004447"/>
    </source>
</evidence>
<evidence type="ECO:0000256" key="10">
    <source>
        <dbReference type="ARBA" id="ARBA00023136"/>
    </source>
</evidence>
<dbReference type="PANTHER" id="PTHR48438:SF1">
    <property type="entry name" value="ALPHA-(1,3)-FUCOSYLTRANSFERASE C-RELATED"/>
    <property type="match status" value="1"/>
</dbReference>
<evidence type="ECO:0000259" key="14">
    <source>
        <dbReference type="Pfam" id="PF17039"/>
    </source>
</evidence>
<keyword evidence="8 12" id="KW-1133">Transmembrane helix</keyword>
<dbReference type="FunFam" id="3.40.50.11660:FF:000014">
    <property type="entry name" value="Uncharacterized protein"/>
    <property type="match status" value="1"/>
</dbReference>
<evidence type="ECO:0000256" key="4">
    <source>
        <dbReference type="ARBA" id="ARBA00022676"/>
    </source>
</evidence>
<evidence type="ECO:0000256" key="2">
    <source>
        <dbReference type="ARBA" id="ARBA00004922"/>
    </source>
</evidence>
<dbReference type="InterPro" id="IPR055270">
    <property type="entry name" value="Glyco_tran_10_C"/>
</dbReference>
<comment type="similarity">
    <text evidence="3 12">Belongs to the glycosyltransferase 10 family.</text>
</comment>
<keyword evidence="4 12" id="KW-0328">Glycosyltransferase</keyword>
<accession>A0A8J2S0C8</accession>
<evidence type="ECO:0000313" key="15">
    <source>
        <dbReference type="EMBL" id="CAH0108974.1"/>
    </source>
</evidence>
<evidence type="ECO:0000256" key="12">
    <source>
        <dbReference type="RuleBase" id="RU003832"/>
    </source>
</evidence>
<comment type="subcellular location">
    <subcellularLocation>
        <location evidence="1 12">Golgi apparatus</location>
        <location evidence="1 12">Golgi stack membrane</location>
        <topology evidence="1 12">Single-pass type II membrane protein</topology>
    </subcellularLocation>
</comment>
<dbReference type="InterPro" id="IPR001503">
    <property type="entry name" value="Glyco_trans_10"/>
</dbReference>
<keyword evidence="6 12" id="KW-0812">Transmembrane</keyword>
<keyword evidence="10 12" id="KW-0472">Membrane</keyword>
<dbReference type="GO" id="GO:0008417">
    <property type="term" value="F:fucosyltransferase activity"/>
    <property type="evidence" value="ECO:0007669"/>
    <property type="project" value="InterPro"/>
</dbReference>
<dbReference type="Pfam" id="PF17039">
    <property type="entry name" value="Glyco_tran_10_N"/>
    <property type="match status" value="1"/>
</dbReference>
<organism evidence="15 16">
    <name type="scientific">Daphnia galeata</name>
    <dbReference type="NCBI Taxonomy" id="27404"/>
    <lineage>
        <taxon>Eukaryota</taxon>
        <taxon>Metazoa</taxon>
        <taxon>Ecdysozoa</taxon>
        <taxon>Arthropoda</taxon>
        <taxon>Crustacea</taxon>
        <taxon>Branchiopoda</taxon>
        <taxon>Diplostraca</taxon>
        <taxon>Cladocera</taxon>
        <taxon>Anomopoda</taxon>
        <taxon>Daphniidae</taxon>
        <taxon>Daphnia</taxon>
    </lineage>
</organism>
<evidence type="ECO:0000256" key="5">
    <source>
        <dbReference type="ARBA" id="ARBA00022679"/>
    </source>
</evidence>
<evidence type="ECO:0000259" key="13">
    <source>
        <dbReference type="Pfam" id="PF00852"/>
    </source>
</evidence>
<evidence type="ECO:0000256" key="11">
    <source>
        <dbReference type="ARBA" id="ARBA00023180"/>
    </source>
</evidence>